<evidence type="ECO:0000256" key="15">
    <source>
        <dbReference type="RuleBase" id="RU004279"/>
    </source>
</evidence>
<dbReference type="GO" id="GO:0180034">
    <property type="term" value="P:co-transcriptional lncRNA 3' end processing, cleavage and polyadenylation pathway"/>
    <property type="evidence" value="ECO:0007669"/>
    <property type="project" value="EnsemblFungi"/>
</dbReference>
<feature type="compositionally biased region" description="Low complexity" evidence="16">
    <location>
        <begin position="1706"/>
        <end position="1739"/>
    </location>
</feature>
<dbReference type="InterPro" id="IPR007066">
    <property type="entry name" value="RNA_pol_Rpb1_3"/>
</dbReference>
<dbReference type="InterPro" id="IPR000684">
    <property type="entry name" value="RNA_pol_II_repeat_euk"/>
</dbReference>
<dbReference type="InterPro" id="IPR045867">
    <property type="entry name" value="DNA-dir_RpoC_beta_prime"/>
</dbReference>
<dbReference type="InterPro" id="IPR007083">
    <property type="entry name" value="RNA_pol_Rpb1_4"/>
</dbReference>
<keyword evidence="7" id="KW-0479">Metal-binding</keyword>
<comment type="similarity">
    <text evidence="2 15">Belongs to the RNA polymerase beta' chain family.</text>
</comment>
<dbReference type="GO" id="GO:0140463">
    <property type="term" value="F:chromatin-protein adaptor activity"/>
    <property type="evidence" value="ECO:0007669"/>
    <property type="project" value="EnsemblFungi"/>
</dbReference>
<dbReference type="PANTHER" id="PTHR19376">
    <property type="entry name" value="DNA-DIRECTED RNA POLYMERASE"/>
    <property type="match status" value="1"/>
</dbReference>
<accession>A0A1H6Q4R1</accession>
<keyword evidence="9" id="KW-0862">Zinc</keyword>
<evidence type="ECO:0000256" key="12">
    <source>
        <dbReference type="ARBA" id="ARBA00023163"/>
    </source>
</evidence>
<evidence type="ECO:0000313" key="19">
    <source>
        <dbReference type="Proteomes" id="UP000182444"/>
    </source>
</evidence>
<proteinExistence type="inferred from homology"/>
<protein>
    <recommendedName>
        <fullName evidence="15">DNA-directed RNA polymerase subunit</fullName>
        <ecNumber evidence="15">2.7.7.6</ecNumber>
    </recommendedName>
</protein>
<dbReference type="CDD" id="cd02733">
    <property type="entry name" value="RNAP_II_RPB1_N"/>
    <property type="match status" value="1"/>
</dbReference>
<dbReference type="OrthoDB" id="270392at2759"/>
<keyword evidence="13" id="KW-0539">Nucleus</keyword>
<keyword evidence="6 15" id="KW-0548">Nucleotidyltransferase</keyword>
<evidence type="ECO:0000256" key="13">
    <source>
        <dbReference type="ARBA" id="ARBA00023242"/>
    </source>
</evidence>
<dbReference type="PANTHER" id="PTHR19376:SF37">
    <property type="entry name" value="DNA-DIRECTED RNA POLYMERASE II SUBUNIT RPB1"/>
    <property type="match status" value="1"/>
</dbReference>
<dbReference type="Proteomes" id="UP000182444">
    <property type="component" value="Chromosome 1C"/>
</dbReference>
<dbReference type="FunFam" id="1.10.274.100:FF:000001">
    <property type="entry name" value="DNA-directed RNA polymerase subunit"/>
    <property type="match status" value="1"/>
</dbReference>
<dbReference type="PROSITE" id="PS00115">
    <property type="entry name" value="RNA_POL_II_REPEAT"/>
    <property type="match status" value="14"/>
</dbReference>
<dbReference type="GO" id="GO:0003899">
    <property type="term" value="F:DNA-directed RNA polymerase activity"/>
    <property type="evidence" value="ECO:0007669"/>
    <property type="project" value="UniProtKB-EC"/>
</dbReference>
<dbReference type="Pfam" id="PF04992">
    <property type="entry name" value="RNA_pol_Rpb1_6"/>
    <property type="match status" value="1"/>
</dbReference>
<evidence type="ECO:0000256" key="4">
    <source>
        <dbReference type="ARBA" id="ARBA00022553"/>
    </source>
</evidence>
<sequence>MSGAQFPYSSAPLRTVEEVQFGLLSPEEVKAMSVAKIEFPETMDETRQRPRVGGLNDPRLGTIDRNFKCQTCGEGMAECPGHFGHIELAKPVFHIGFIAKIKKICESVCFHCGKVLLDENNKQFAQAIRIRDPKRRFNAVWSLCKTKMVCETDVPTEDDGSGVVKHSHGGCGNIQPTVRRDGLKLWGTWKRGKNGDDMGDSPEKRLLTPAEILNVFKHISSEDCQRLGLNEDYARPEWLIITTLPVPPPPVRPSIAINDTARGEDDLTYKLADILKANANVQRCEQEGAPAHVVNEFESLLQYHVATYMDNDIAGQPQALQKSGRPVKSIRARLKGKEGRLRGNLMGKRVDFSARTVITGDPNLELDQVGVPRSIARTLTYPEIVTPFNIHKLTEYVRNGPNEHPGAKYVIRDTGERIDLRYHKRAGDIALQYGWKVERHLMDNDPVLFNRQPSLHKMSMMAHRVRVMPYSTFRLNLSVTSPYNADFDGDEMNLHVPQSEETRAELSQLCMVPLQIVSPQSNKPVMGIVQDTLCGVRKMTIRDSFIDYDMVMNILFWIPNWDGVVPTPAILKPKPLWTGKQMVSMCIPKGIHLQRFDDQNPITCPKDNGMYIIDGQIMWGVVDKKTIGATGGGLVHTIMREKGSAVCCNFFGTIQKVVNFWLLHYGFSIGIGDTIADSATMRDVTETIEEAKKKVKEIILEAHANTLTAEAGMTMRESFEHNVSRVLNQARDTAGRSAEMSLKDLNNVKQMVVAGSKGSFINISQMSACVGQQMVEGKRVPFGFADRTLPHFCKDDYSPESKGFIENSYLRGLTPQEFFFHAMAGREGLIDTAVKTAETGYIQRRLVKALEDVMVQYDGTVRNSLGDVIQFVYGEDGLDGAQVEKQTVDTIPGSDESFERRYKIDLMNPKTKPLNIESGNDIVGDVEVQRVLDEEYNQLLTDRRLLREEVFTNGDHNWPLPVNIRRVVQNSQRIFNVDKSKVSDLTIPEIVEGVQSLCKRLTIVRGDSSLAKEAQENATMLFQCLVRSRFPTKRVIEEYRLNRAAFEWVMGEIETQFAKSVVHPGEMVGVIAAQSIGEPATQMTLNTFHYAGVSSKNVTLGVPRLKEILNVAKNIKTPALTVYLEPSVAADIEKAKVVQSAIEHTSLKNVTAATEIYYDPDPRTTVIEEDIDTVDAYFSIPDETVEATLDNQSPWLLRLELDRAKMLDKQLTMSQVAQKISSSYGEDLFVMWSEDNADKLIIRCRVVRDPKTLEEDVDAEEDQMLKRIEGHMLDSISLRGIEGIDRVFMMEHKMSVPDEVTGDYKTKMEWVLETDGINLAEVMAVDGVDPYRTYSNSFVEVLSVLGIEATRSALYREILNVIAFDGSYVNYRHMALLVDVMTSRGYLMAITRHGINRADTGALMRCSFEETVEILLEAAAVAELDDCRGVSENIMLGQLAPLGTGNFGVMLDEDQLSTLPADYSKTAGIAAGHGEMGSADGAATPYDSSSPAYDALQARGGGDVIFSPIGTSGAPEMSGGFSEYGGFGHGGDGSGSAYTPTSPFSSFGAASPGFAATSPSYSPSSPGMGLGAASPSFSPSSPAFAATSPSYSPSSPSYSPTSPSYSPTSPSYSPTSPSYSPTSPSYSPTSPSYSPTSPSYSPTSPSYSPTSPSYSPTSPSYSPTSYSPTSPSYSPTSPSYSPTSPSYSPTSPSYSPSSPKFNAGASTSYSPTSPSYSPTSPSYSPTSPSYSPTSPSYSPGSGDSKDKEKK</sequence>
<dbReference type="Pfam" id="PF00623">
    <property type="entry name" value="RNA_pol_Rpb1_2"/>
    <property type="match status" value="1"/>
</dbReference>
<gene>
    <name evidence="18" type="ORF">YALI1_C23707g</name>
</gene>
<dbReference type="Pfam" id="PF04998">
    <property type="entry name" value="RNA_pol_Rpb1_5"/>
    <property type="match status" value="1"/>
</dbReference>
<evidence type="ECO:0000313" key="18">
    <source>
        <dbReference type="EMBL" id="AOW02974.1"/>
    </source>
</evidence>
<dbReference type="NCBIfam" id="NF006336">
    <property type="entry name" value="PRK08566.1"/>
    <property type="match status" value="1"/>
</dbReference>
<dbReference type="FunFam" id="3.30.1360.140:FF:000001">
    <property type="entry name" value="DNA-directed RNA polymerase subunit"/>
    <property type="match status" value="1"/>
</dbReference>
<dbReference type="EMBL" id="CP017555">
    <property type="protein sequence ID" value="AOW02974.1"/>
    <property type="molecule type" value="Genomic_DNA"/>
</dbReference>
<dbReference type="Pfam" id="PF04997">
    <property type="entry name" value="RNA_pol_Rpb1_1"/>
    <property type="match status" value="1"/>
</dbReference>
<dbReference type="Gene3D" id="3.30.1360.140">
    <property type="match status" value="1"/>
</dbReference>
<evidence type="ECO:0000256" key="14">
    <source>
        <dbReference type="ARBA" id="ARBA00048552"/>
    </source>
</evidence>
<dbReference type="RefSeq" id="XP_501909.2">
    <property type="nucleotide sequence ID" value="XM_501909.4"/>
</dbReference>
<dbReference type="FunFam" id="4.10.860.120:FF:000003">
    <property type="entry name" value="DNA-directed RNA polymerase subunit"/>
    <property type="match status" value="1"/>
</dbReference>
<dbReference type="FunFam" id="4.10.860.120:FF:000002">
    <property type="entry name" value="DNA-directed RNA polymerase subunit"/>
    <property type="match status" value="1"/>
</dbReference>
<evidence type="ECO:0000256" key="7">
    <source>
        <dbReference type="ARBA" id="ARBA00022723"/>
    </source>
</evidence>
<evidence type="ECO:0000256" key="10">
    <source>
        <dbReference type="ARBA" id="ARBA00022842"/>
    </source>
</evidence>
<evidence type="ECO:0000256" key="8">
    <source>
        <dbReference type="ARBA" id="ARBA00022737"/>
    </source>
</evidence>
<dbReference type="OMA" id="KPCMGIV"/>
<organism evidence="18 19">
    <name type="scientific">Yarrowia lipolytica</name>
    <name type="common">Candida lipolytica</name>
    <dbReference type="NCBI Taxonomy" id="4952"/>
    <lineage>
        <taxon>Eukaryota</taxon>
        <taxon>Fungi</taxon>
        <taxon>Dikarya</taxon>
        <taxon>Ascomycota</taxon>
        <taxon>Saccharomycotina</taxon>
        <taxon>Dipodascomycetes</taxon>
        <taxon>Dipodascales</taxon>
        <taxon>Dipodascales incertae sedis</taxon>
        <taxon>Yarrowia</taxon>
    </lineage>
</organism>
<dbReference type="InterPro" id="IPR038593">
    <property type="entry name" value="RNA_pol_Rpb1_7_sf"/>
</dbReference>
<reference evidence="18 19" key="1">
    <citation type="journal article" date="2016" name="PLoS ONE">
        <title>Sequence Assembly of Yarrowia lipolytica Strain W29/CLIB89 Shows Transposable Element Diversity.</title>
        <authorList>
            <person name="Magnan C."/>
            <person name="Yu J."/>
            <person name="Chang I."/>
            <person name="Jahn E."/>
            <person name="Kanomata Y."/>
            <person name="Wu J."/>
            <person name="Zeller M."/>
            <person name="Oakes M."/>
            <person name="Baldi P."/>
            <person name="Sandmeyer S."/>
        </authorList>
    </citation>
    <scope>NUCLEOTIDE SEQUENCE [LARGE SCALE GENOMIC DNA]</scope>
    <source>
        <strain evidence="19">CLIB89(W29)</strain>
    </source>
</reference>
<dbReference type="InterPro" id="IPR007081">
    <property type="entry name" value="RNA_pol_Rpb1_5"/>
</dbReference>
<keyword evidence="5 15" id="KW-0808">Transferase</keyword>
<dbReference type="Gene3D" id="6.10.250.2940">
    <property type="match status" value="1"/>
</dbReference>
<keyword evidence="8" id="KW-0677">Repeat</keyword>
<dbReference type="Gene3D" id="1.10.150.390">
    <property type="match status" value="1"/>
</dbReference>
<dbReference type="InterPro" id="IPR007073">
    <property type="entry name" value="RNA_pol_Rpb1_7"/>
</dbReference>
<dbReference type="InterPro" id="IPR044893">
    <property type="entry name" value="RNA_pol_Rpb1_clamp_domain"/>
</dbReference>
<dbReference type="InterPro" id="IPR038120">
    <property type="entry name" value="Rpb1_funnel_sf"/>
</dbReference>
<dbReference type="GO" id="GO:0046872">
    <property type="term" value="F:metal ion binding"/>
    <property type="evidence" value="ECO:0007669"/>
    <property type="project" value="UniProtKB-KW"/>
</dbReference>
<dbReference type="CDD" id="cd02584">
    <property type="entry name" value="RNAP_II_Rpb1_C"/>
    <property type="match status" value="1"/>
</dbReference>
<evidence type="ECO:0000256" key="3">
    <source>
        <dbReference type="ARBA" id="ARBA00022478"/>
    </source>
</evidence>
<feature type="domain" description="RNA polymerase N-terminal" evidence="17">
    <location>
        <begin position="237"/>
        <end position="540"/>
    </location>
</feature>
<feature type="compositionally biased region" description="Low complexity" evidence="16">
    <location>
        <begin position="1555"/>
        <end position="1566"/>
    </location>
</feature>
<dbReference type="PRINTS" id="PR01217">
    <property type="entry name" value="PRICHEXTENSN"/>
</dbReference>
<dbReference type="GO" id="GO:0005665">
    <property type="term" value="C:RNA polymerase II, core complex"/>
    <property type="evidence" value="ECO:0007669"/>
    <property type="project" value="EnsemblFungi"/>
</dbReference>
<dbReference type="Gene3D" id="1.10.132.30">
    <property type="match status" value="1"/>
</dbReference>
<dbReference type="Gene3D" id="1.10.274.100">
    <property type="entry name" value="RNA polymerase Rpb1, domain 3"/>
    <property type="match status" value="1"/>
</dbReference>
<evidence type="ECO:0000256" key="11">
    <source>
        <dbReference type="ARBA" id="ARBA00023125"/>
    </source>
</evidence>
<comment type="catalytic activity">
    <reaction evidence="14 15">
        <text>RNA(n) + a ribonucleoside 5'-triphosphate = RNA(n+1) + diphosphate</text>
        <dbReference type="Rhea" id="RHEA:21248"/>
        <dbReference type="Rhea" id="RHEA-COMP:14527"/>
        <dbReference type="Rhea" id="RHEA-COMP:17342"/>
        <dbReference type="ChEBI" id="CHEBI:33019"/>
        <dbReference type="ChEBI" id="CHEBI:61557"/>
        <dbReference type="ChEBI" id="CHEBI:140395"/>
        <dbReference type="EC" id="2.7.7.6"/>
    </reaction>
</comment>
<evidence type="ECO:0000256" key="2">
    <source>
        <dbReference type="ARBA" id="ARBA00006460"/>
    </source>
</evidence>
<comment type="subcellular location">
    <subcellularLocation>
        <location evidence="1">Nucleus</location>
    </subcellularLocation>
</comment>
<dbReference type="Gene3D" id="4.10.860.120">
    <property type="entry name" value="RNA polymerase II, clamp domain"/>
    <property type="match status" value="2"/>
</dbReference>
<dbReference type="GO" id="GO:0030643">
    <property type="term" value="P:intracellular phosphate ion homeostasis"/>
    <property type="evidence" value="ECO:0007669"/>
    <property type="project" value="EnsemblFungi"/>
</dbReference>
<dbReference type="FunFam" id="2.40.40.20:FF:000019">
    <property type="entry name" value="DNA-directed RNA polymerase II subunit RPB1"/>
    <property type="match status" value="1"/>
</dbReference>
<dbReference type="GO" id="GO:0003677">
    <property type="term" value="F:DNA binding"/>
    <property type="evidence" value="ECO:0007669"/>
    <property type="project" value="UniProtKB-KW"/>
</dbReference>
<keyword evidence="10" id="KW-0460">Magnesium</keyword>
<feature type="region of interest" description="Disordered" evidence="16">
    <location>
        <begin position="1555"/>
        <end position="1750"/>
    </location>
</feature>
<dbReference type="GO" id="GO:0006368">
    <property type="term" value="P:transcription elongation by RNA polymerase II"/>
    <property type="evidence" value="ECO:0007669"/>
    <property type="project" value="UniProtKB-ARBA"/>
</dbReference>
<dbReference type="Gene3D" id="6.20.50.80">
    <property type="match status" value="1"/>
</dbReference>
<keyword evidence="12 15" id="KW-0804">Transcription</keyword>
<dbReference type="Pfam" id="PF05000">
    <property type="entry name" value="RNA_pol_Rpb1_4"/>
    <property type="match status" value="1"/>
</dbReference>
<keyword evidence="3 15" id="KW-0240">DNA-directed RNA polymerase</keyword>
<dbReference type="FunFam" id="1.10.132.30:FF:000001">
    <property type="entry name" value="DNA-directed RNA polymerase subunit"/>
    <property type="match status" value="1"/>
</dbReference>
<dbReference type="EC" id="2.7.7.6" evidence="15"/>
<evidence type="ECO:0000256" key="5">
    <source>
        <dbReference type="ARBA" id="ARBA00022679"/>
    </source>
</evidence>
<evidence type="ECO:0000256" key="9">
    <source>
        <dbReference type="ARBA" id="ARBA00022833"/>
    </source>
</evidence>
<comment type="function">
    <text evidence="15">DNA-dependent RNA polymerase catalyzes the transcription of DNA into RNA using the four ribonucleoside triphosphates as substrates.</text>
</comment>
<dbReference type="KEGG" id="yli:2909753"/>
<keyword evidence="4" id="KW-0597">Phosphoprotein</keyword>
<dbReference type="FunFam" id="3.30.1490.180:FF:000001">
    <property type="entry name" value="DNA-directed RNA polymerase subunit"/>
    <property type="match status" value="1"/>
</dbReference>
<dbReference type="GO" id="GO:0006367">
    <property type="term" value="P:transcription initiation at RNA polymerase II promoter"/>
    <property type="evidence" value="ECO:0007669"/>
    <property type="project" value="EnsemblFungi"/>
</dbReference>
<dbReference type="GO" id="GO:0006369">
    <property type="term" value="P:termination of RNA polymerase II transcription"/>
    <property type="evidence" value="ECO:0007669"/>
    <property type="project" value="EnsemblFungi"/>
</dbReference>
<dbReference type="SMART" id="SM00663">
    <property type="entry name" value="RPOLA_N"/>
    <property type="match status" value="1"/>
</dbReference>
<dbReference type="InterPro" id="IPR006592">
    <property type="entry name" value="RNA_pol_N"/>
</dbReference>
<feature type="compositionally biased region" description="Low complexity" evidence="16">
    <location>
        <begin position="1574"/>
        <end position="1699"/>
    </location>
</feature>
<dbReference type="SUPFAM" id="SSF64484">
    <property type="entry name" value="beta and beta-prime subunits of DNA dependent RNA-polymerase"/>
    <property type="match status" value="1"/>
</dbReference>
<dbReference type="Pfam" id="PF04983">
    <property type="entry name" value="RNA_pol_Rpb1_3"/>
    <property type="match status" value="1"/>
</dbReference>
<evidence type="ECO:0000256" key="6">
    <source>
        <dbReference type="ARBA" id="ARBA00022695"/>
    </source>
</evidence>
<dbReference type="VEuPathDB" id="FungiDB:YALI1_C23707g"/>
<evidence type="ECO:0000256" key="1">
    <source>
        <dbReference type="ARBA" id="ARBA00004123"/>
    </source>
</evidence>
<dbReference type="Pfam" id="PF04990">
    <property type="entry name" value="RNA_pol_Rpb1_7"/>
    <property type="match status" value="1"/>
</dbReference>
<evidence type="ECO:0000259" key="17">
    <source>
        <dbReference type="SMART" id="SM00663"/>
    </source>
</evidence>
<dbReference type="InterPro" id="IPR000722">
    <property type="entry name" value="RNA_pol_asu"/>
</dbReference>
<dbReference type="GeneID" id="2909753"/>
<name>A0A1H6Q4R1_YARLL</name>
<dbReference type="InterPro" id="IPR007080">
    <property type="entry name" value="RNA_pol_Rpb1_1"/>
</dbReference>
<keyword evidence="11" id="KW-0238">DNA-binding</keyword>
<evidence type="ECO:0000256" key="16">
    <source>
        <dbReference type="SAM" id="MobiDB-lite"/>
    </source>
</evidence>
<dbReference type="Pfam" id="PF05001">
    <property type="entry name" value="RNA_pol_Rpb1_R"/>
    <property type="match status" value="8"/>
</dbReference>
<dbReference type="VEuPathDB" id="FungiDB:YALI0_C16566g"/>
<dbReference type="GO" id="GO:0000785">
    <property type="term" value="C:chromatin"/>
    <property type="evidence" value="ECO:0007669"/>
    <property type="project" value="EnsemblFungi"/>
</dbReference>
<dbReference type="eggNOG" id="KOG0260">
    <property type="taxonomic scope" value="Eukaryota"/>
</dbReference>
<dbReference type="FunFam" id="1.10.150.390:FF:000001">
    <property type="entry name" value="DNA-directed RNA polymerase subunit"/>
    <property type="match status" value="1"/>
</dbReference>
<dbReference type="Gene3D" id="3.30.1490.180">
    <property type="entry name" value="RNA polymerase ii"/>
    <property type="match status" value="1"/>
</dbReference>
<dbReference type="InterPro" id="IPR042102">
    <property type="entry name" value="RNA_pol_Rpb1_3_sf"/>
</dbReference>
<dbReference type="Gene3D" id="2.40.40.20">
    <property type="match status" value="1"/>
</dbReference>
<dbReference type="InterPro" id="IPR007075">
    <property type="entry name" value="RNA_pol_Rpb1_6"/>
</dbReference>